<dbReference type="Gene3D" id="1.20.272.10">
    <property type="match status" value="1"/>
</dbReference>
<keyword evidence="6" id="KW-0239">DNA-directed DNA polymerase</keyword>
<evidence type="ECO:0000256" key="2">
    <source>
        <dbReference type="ARBA" id="ARBA00017703"/>
    </source>
</evidence>
<dbReference type="Pfam" id="PF06144">
    <property type="entry name" value="DNA_pol3_delta"/>
    <property type="match status" value="1"/>
</dbReference>
<dbReference type="PANTHER" id="PTHR34388">
    <property type="entry name" value="DNA POLYMERASE III SUBUNIT DELTA"/>
    <property type="match status" value="1"/>
</dbReference>
<feature type="domain" description="DNA polymerase III delta N-terminal" evidence="9">
    <location>
        <begin position="19"/>
        <end position="144"/>
    </location>
</feature>
<comment type="similarity">
    <text evidence="7">Belongs to the DNA polymerase HolA subunit family.</text>
</comment>
<dbReference type="RefSeq" id="WP_343130076.1">
    <property type="nucleotide sequence ID" value="NZ_JBCITK010000001.1"/>
</dbReference>
<reference evidence="11 12" key="1">
    <citation type="submission" date="2024-03" db="EMBL/GenBank/DDBJ databases">
        <title>Bacilli Hybrid Assemblies.</title>
        <authorList>
            <person name="Kovac J."/>
        </authorList>
    </citation>
    <scope>NUCLEOTIDE SEQUENCE [LARGE SCALE GENOMIC DNA]</scope>
    <source>
        <strain evidence="11 12">FSL R7-0666</strain>
    </source>
</reference>
<evidence type="ECO:0000256" key="6">
    <source>
        <dbReference type="ARBA" id="ARBA00022932"/>
    </source>
</evidence>
<dbReference type="InterPro" id="IPR005790">
    <property type="entry name" value="DNA_polIII_delta"/>
</dbReference>
<comment type="catalytic activity">
    <reaction evidence="8">
        <text>DNA(n) + a 2'-deoxyribonucleoside 5'-triphosphate = DNA(n+1) + diphosphate</text>
        <dbReference type="Rhea" id="RHEA:22508"/>
        <dbReference type="Rhea" id="RHEA-COMP:17339"/>
        <dbReference type="Rhea" id="RHEA-COMP:17340"/>
        <dbReference type="ChEBI" id="CHEBI:33019"/>
        <dbReference type="ChEBI" id="CHEBI:61560"/>
        <dbReference type="ChEBI" id="CHEBI:173112"/>
        <dbReference type="EC" id="2.7.7.7"/>
    </reaction>
</comment>
<dbReference type="InterPro" id="IPR048466">
    <property type="entry name" value="DNA_pol3_delta-like_C"/>
</dbReference>
<comment type="caution">
    <text evidence="11">The sequence shown here is derived from an EMBL/GenBank/DDBJ whole genome shotgun (WGS) entry which is preliminary data.</text>
</comment>
<evidence type="ECO:0000256" key="4">
    <source>
        <dbReference type="ARBA" id="ARBA00022695"/>
    </source>
</evidence>
<proteinExistence type="inferred from homology"/>
<keyword evidence="4 11" id="KW-0548">Nucleotidyltransferase</keyword>
<sequence length="346" mass="39643">MEYIKQLKHIRNGQISPVYFIYGTQAFIIEEMVQEIISNALSKEDQEMNVQRFRLADTPLQFIIEEAETLPFFASKKVVIVYDFYLATSQKNDSTIEHQVETLEPYLKQPLPETILLFIAPYEKLDERKKVTKQLKSNAAVVQAAELSDQETLKWIKEQADELGIDVPDPVKRRLIDLAGTNLLQLRSELVKCQLYSGVGGEVTMEAVEQLVAKTLEQSIFDLIEWSMGGNITAAIELYKEMVQRKEEPLMILAMLVRQLRIYLHVKELKQRSYSEKQMAGMLKLHPYVVKLAARMVTRFEEKKLKSSIVAAADTDYAIKTGRQDKELAVELFIIKLGSLSAKSYT</sequence>
<dbReference type="InterPro" id="IPR010372">
    <property type="entry name" value="DNA_pol3_delta_N"/>
</dbReference>
<gene>
    <name evidence="11" type="primary">holA</name>
    <name evidence="11" type="ORF">MKY91_07945</name>
</gene>
<dbReference type="Pfam" id="PF21694">
    <property type="entry name" value="DNA_pol3_delta_C"/>
    <property type="match status" value="1"/>
</dbReference>
<evidence type="ECO:0000256" key="1">
    <source>
        <dbReference type="ARBA" id="ARBA00012417"/>
    </source>
</evidence>
<evidence type="ECO:0000256" key="3">
    <source>
        <dbReference type="ARBA" id="ARBA00022679"/>
    </source>
</evidence>
<keyword evidence="5" id="KW-0235">DNA replication</keyword>
<dbReference type="EC" id="2.7.7.7" evidence="1"/>
<dbReference type="Gene3D" id="1.10.8.60">
    <property type="match status" value="1"/>
</dbReference>
<keyword evidence="3 11" id="KW-0808">Transferase</keyword>
<evidence type="ECO:0000313" key="11">
    <source>
        <dbReference type="EMBL" id="MEN0643076.1"/>
    </source>
</evidence>
<evidence type="ECO:0000256" key="7">
    <source>
        <dbReference type="ARBA" id="ARBA00034754"/>
    </source>
</evidence>
<keyword evidence="12" id="KW-1185">Reference proteome</keyword>
<name>A0ABU9VJH0_9BACI</name>
<evidence type="ECO:0000259" key="9">
    <source>
        <dbReference type="Pfam" id="PF06144"/>
    </source>
</evidence>
<accession>A0ABU9VJH0</accession>
<evidence type="ECO:0000256" key="8">
    <source>
        <dbReference type="ARBA" id="ARBA00049244"/>
    </source>
</evidence>
<dbReference type="Gene3D" id="3.40.50.300">
    <property type="entry name" value="P-loop containing nucleotide triphosphate hydrolases"/>
    <property type="match status" value="1"/>
</dbReference>
<organism evidence="11 12">
    <name type="scientific">Alkalicoccobacillus gibsonii</name>
    <dbReference type="NCBI Taxonomy" id="79881"/>
    <lineage>
        <taxon>Bacteria</taxon>
        <taxon>Bacillati</taxon>
        <taxon>Bacillota</taxon>
        <taxon>Bacilli</taxon>
        <taxon>Bacillales</taxon>
        <taxon>Bacillaceae</taxon>
        <taxon>Alkalicoccobacillus</taxon>
    </lineage>
</organism>
<protein>
    <recommendedName>
        <fullName evidence="2">DNA polymerase III subunit delta</fullName>
        <ecNumber evidence="1">2.7.7.7</ecNumber>
    </recommendedName>
</protein>
<evidence type="ECO:0000259" key="10">
    <source>
        <dbReference type="Pfam" id="PF21694"/>
    </source>
</evidence>
<evidence type="ECO:0000256" key="5">
    <source>
        <dbReference type="ARBA" id="ARBA00022705"/>
    </source>
</evidence>
<dbReference type="Proteomes" id="UP001418796">
    <property type="component" value="Unassembled WGS sequence"/>
</dbReference>
<dbReference type="SUPFAM" id="SSF48019">
    <property type="entry name" value="post-AAA+ oligomerization domain-like"/>
    <property type="match status" value="1"/>
</dbReference>
<dbReference type="InterPro" id="IPR027417">
    <property type="entry name" value="P-loop_NTPase"/>
</dbReference>
<dbReference type="GO" id="GO:0003887">
    <property type="term" value="F:DNA-directed DNA polymerase activity"/>
    <property type="evidence" value="ECO:0007669"/>
    <property type="project" value="UniProtKB-EC"/>
</dbReference>
<evidence type="ECO:0000313" key="12">
    <source>
        <dbReference type="Proteomes" id="UP001418796"/>
    </source>
</evidence>
<feature type="domain" description="DNA polymerase III delta subunit-like C-terminal" evidence="10">
    <location>
        <begin position="217"/>
        <end position="337"/>
    </location>
</feature>
<dbReference type="EMBL" id="JBCITK010000001">
    <property type="protein sequence ID" value="MEN0643076.1"/>
    <property type="molecule type" value="Genomic_DNA"/>
</dbReference>
<dbReference type="SUPFAM" id="SSF52540">
    <property type="entry name" value="P-loop containing nucleoside triphosphate hydrolases"/>
    <property type="match status" value="1"/>
</dbReference>
<dbReference type="InterPro" id="IPR008921">
    <property type="entry name" value="DNA_pol3_clamp-load_cplx_C"/>
</dbReference>
<dbReference type="PANTHER" id="PTHR34388:SF1">
    <property type="entry name" value="DNA POLYMERASE III SUBUNIT DELTA"/>
    <property type="match status" value="1"/>
</dbReference>
<dbReference type="NCBIfam" id="TIGR01128">
    <property type="entry name" value="holA"/>
    <property type="match status" value="1"/>
</dbReference>